<name>A0A0W0TFH2_LEGER</name>
<feature type="repeat" description="ANK" evidence="3">
    <location>
        <begin position="970"/>
        <end position="1006"/>
    </location>
</feature>
<dbReference type="Proteomes" id="UP000054773">
    <property type="component" value="Unassembled WGS sequence"/>
</dbReference>
<dbReference type="PROSITE" id="PS50088">
    <property type="entry name" value="ANK_REPEAT"/>
    <property type="match status" value="4"/>
</dbReference>
<feature type="repeat" description="ANK" evidence="3">
    <location>
        <begin position="828"/>
        <end position="860"/>
    </location>
</feature>
<dbReference type="STRING" id="448.Lery_2489"/>
<evidence type="ECO:0000256" key="3">
    <source>
        <dbReference type="PROSITE-ProRule" id="PRU00023"/>
    </source>
</evidence>
<accession>A0A0W0TFH2</accession>
<dbReference type="AlphaFoldDB" id="A0A0W0TFH2"/>
<sequence length="1039" mass="118399">MPIDHDQTHAVQLQRFNQLKALILKRKAFEAAHPYPPYSLYQTDFNFTDVHGNSLLHYAAALGDMNKIRECLKDNINPDLKNNLAQQAIHLALNNHQLEAARALFMAEADCTEVHLTHCQDDPKQIAWFKEELQHALKGAFPLPSSNYQFPRYHGQWFKPAKKQGTSHQALIRAAEIGDIPFLQSVVTHHSLPQKTVNALLPVAAGSNQLDTVRYLIENASAMDEPYGKTALIEAVKNRHRRIIDYLLSKKVDLNRQDSSKNTALSYALANNDQPVTNQLLQHGATYLHTNLSGNTLMHVAVNVGCSFLKDLLFLPGFAALQHTRNIYGFTPLDLALQTRKDSFIQLLAPEWPSDPMKKRAAYGVKPVPVNQNPVLDKMVYRLKLNYRDTRYFNPNGHCNGFSFLHSLYADKEPYYSDTLALMSHWDGSEEALAKPFDSSMPQAAFYKNLGELFEQWTNDVIWFQHSRLEEVDRLRQDDRAEQFDIIKAPPEKDNQYVPLYVEPHHATDEQGRPIHYERNEAQFLEIMSYIARMPAKTHVEFIGVSHATSAYRKAKSLVYYDCNFIFQTENNLNAQALTRRLLDWTEEFEGKMPCRLIIFCFQKDFDSPHLPDFFVLNEKEVPKSKEEACQFQRHSANYFTPLHVAVITRSLPAVKRLLADGFCDIHARDCSGRSAIKMAMDSHFNEALLLFLTLPELRLDELSGFINQAYRHGKKDILDIVLAHPEARHLHGLLLHAIPKNDLAFVKHLLTQVKMNPNQITAYTLPLMEALQRGNFAIIQALLDEGADLFMTCGYTTPLKVAFQRQSTRVDQVIAYLKDDIHRRDAMGMTALHHAVECNHAEALCKLIHAGADVRQITAAGKTAFDLLSHSLSLDKELKACYRLLISHYQFDLSNASHHQILKQLLVKLAHTYDERLYQLLLRQCNPDMIDNLDIEGQAFLHHLIETGCVEPIPLLLEQHIRLDPLSPEGNTPLMALIQAGNITKNRALIERFIQLNADVTIKNNKGKTAVDLMLESGDEHLRQWVEDYELAGPPCQA</sequence>
<dbReference type="SMART" id="SM00248">
    <property type="entry name" value="ANK"/>
    <property type="match status" value="10"/>
</dbReference>
<dbReference type="InterPro" id="IPR036770">
    <property type="entry name" value="Ankyrin_rpt-contain_sf"/>
</dbReference>
<proteinExistence type="predicted"/>
<feature type="repeat" description="ANK" evidence="3">
    <location>
        <begin position="227"/>
        <end position="259"/>
    </location>
</feature>
<keyword evidence="2 3" id="KW-0040">ANK repeat</keyword>
<dbReference type="RefSeq" id="WP_058527583.1">
    <property type="nucleotide sequence ID" value="NZ_CAAAHY010000003.1"/>
</dbReference>
<comment type="caution">
    <text evidence="4">The sequence shown here is derived from an EMBL/GenBank/DDBJ whole genome shotgun (WGS) entry which is preliminary data.</text>
</comment>
<evidence type="ECO:0000256" key="1">
    <source>
        <dbReference type="ARBA" id="ARBA00022737"/>
    </source>
</evidence>
<evidence type="ECO:0000313" key="5">
    <source>
        <dbReference type="Proteomes" id="UP000054773"/>
    </source>
</evidence>
<dbReference type="Pfam" id="PF00023">
    <property type="entry name" value="Ank"/>
    <property type="match status" value="1"/>
</dbReference>
<evidence type="ECO:0000256" key="2">
    <source>
        <dbReference type="ARBA" id="ARBA00023043"/>
    </source>
</evidence>
<protein>
    <submittedName>
        <fullName evidence="4">Ankyrin repeat protein</fullName>
    </submittedName>
</protein>
<feature type="repeat" description="ANK" evidence="3">
    <location>
        <begin position="51"/>
        <end position="83"/>
    </location>
</feature>
<dbReference type="InterPro" id="IPR002110">
    <property type="entry name" value="Ankyrin_rpt"/>
</dbReference>
<dbReference type="PATRIC" id="fig|448.7.peg.2614"/>
<keyword evidence="1" id="KW-0677">Repeat</keyword>
<dbReference type="PROSITE" id="PS50297">
    <property type="entry name" value="ANK_REP_REGION"/>
    <property type="match status" value="2"/>
</dbReference>
<dbReference type="OrthoDB" id="5650096at2"/>
<dbReference type="PANTHER" id="PTHR24171">
    <property type="entry name" value="ANKYRIN REPEAT DOMAIN-CONTAINING PROTEIN 39-RELATED"/>
    <property type="match status" value="1"/>
</dbReference>
<dbReference type="Gene3D" id="1.25.40.20">
    <property type="entry name" value="Ankyrin repeat-containing domain"/>
    <property type="match status" value="5"/>
</dbReference>
<dbReference type="Pfam" id="PF12796">
    <property type="entry name" value="Ank_2"/>
    <property type="match status" value="2"/>
</dbReference>
<dbReference type="EMBL" id="LNYA01000034">
    <property type="protein sequence ID" value="KTC94322.1"/>
    <property type="molecule type" value="Genomic_DNA"/>
</dbReference>
<keyword evidence="5" id="KW-1185">Reference proteome</keyword>
<dbReference type="SUPFAM" id="SSF48403">
    <property type="entry name" value="Ankyrin repeat"/>
    <property type="match status" value="2"/>
</dbReference>
<reference evidence="4 5" key="1">
    <citation type="submission" date="2015-11" db="EMBL/GenBank/DDBJ databases">
        <title>Genomic analysis of 38 Legionella species identifies large and diverse effector repertoires.</title>
        <authorList>
            <person name="Burstein D."/>
            <person name="Amaro F."/>
            <person name="Zusman T."/>
            <person name="Lifshitz Z."/>
            <person name="Cohen O."/>
            <person name="Gilbert J.A."/>
            <person name="Pupko T."/>
            <person name="Shuman H.A."/>
            <person name="Segal G."/>
        </authorList>
    </citation>
    <scope>NUCLEOTIDE SEQUENCE [LARGE SCALE GENOMIC DNA]</scope>
    <source>
        <strain evidence="4 5">SE-32A-C8</strain>
    </source>
</reference>
<gene>
    <name evidence="4" type="ORF">Lery_2489</name>
</gene>
<organism evidence="4 5">
    <name type="scientific">Legionella erythra</name>
    <dbReference type="NCBI Taxonomy" id="448"/>
    <lineage>
        <taxon>Bacteria</taxon>
        <taxon>Pseudomonadati</taxon>
        <taxon>Pseudomonadota</taxon>
        <taxon>Gammaproteobacteria</taxon>
        <taxon>Legionellales</taxon>
        <taxon>Legionellaceae</taxon>
        <taxon>Legionella</taxon>
    </lineage>
</organism>
<evidence type="ECO:0000313" key="4">
    <source>
        <dbReference type="EMBL" id="KTC94322.1"/>
    </source>
</evidence>